<dbReference type="Pfam" id="PF05699">
    <property type="entry name" value="Dimer_Tnp_hAT"/>
    <property type="match status" value="1"/>
</dbReference>
<keyword evidence="3" id="KW-0863">Zinc-finger</keyword>
<evidence type="ECO:0000313" key="9">
    <source>
        <dbReference type="Proteomes" id="UP000593570"/>
    </source>
</evidence>
<feature type="region of interest" description="Disordered" evidence="6">
    <location>
        <begin position="610"/>
        <end position="638"/>
    </location>
</feature>
<dbReference type="SUPFAM" id="SSF53098">
    <property type="entry name" value="Ribonuclease H-like"/>
    <property type="match status" value="1"/>
</dbReference>
<evidence type="ECO:0000256" key="2">
    <source>
        <dbReference type="ARBA" id="ARBA00022723"/>
    </source>
</evidence>
<dbReference type="PANTHER" id="PTHR46481">
    <property type="entry name" value="ZINC FINGER BED DOMAIN-CONTAINING PROTEIN 4"/>
    <property type="match status" value="1"/>
</dbReference>
<keyword evidence="2" id="KW-0479">Metal-binding</keyword>
<dbReference type="InterPro" id="IPR052035">
    <property type="entry name" value="ZnF_BED_domain_contain"/>
</dbReference>
<evidence type="ECO:0000256" key="6">
    <source>
        <dbReference type="SAM" id="MobiDB-lite"/>
    </source>
</evidence>
<gene>
    <name evidence="8" type="ORF">HZS61_010529</name>
</gene>
<name>A0A8H6LLP4_FUSOX</name>
<dbReference type="EMBL" id="JACDXP010000004">
    <property type="protein sequence ID" value="KAF6524734.1"/>
    <property type="molecule type" value="Genomic_DNA"/>
</dbReference>
<sequence length="893" mass="102303">MSDINDTSSLVALSEAVTETASQPLTLNTRSAAAGSTAFATFRGGRSVSDQLRDIDTNEIPTEVSLMSKIKIQREDYVPTEWLHRKKRARKSPIDPYGRRLTKVVGNREKGDFWLCDQCDKKKEISLYALVNSGTNGALRHLRKDHNLLVGEVDSEATESEPPRRRQRQRTVLDLQRKAAERLAIPKPEAELFKELLLRWIVDADVPFSAVEHPDFRKLLGLSNEELVDELLPRSGVTIRSWLEAEYRSQKELLRSQLTTSMYKKHLTFDLWTSPQKYALLGVAVHFTDALKRPETSLLALRRLCGQHSGENIGPTLREVLSEYEISAEELGYFTCDSADANDSAVNEIIAALLPDVQPQERRIRCTNHIYNLGATSYLEGKLKDVLKSFESQPAEQAALQKVLNFLEEWRPTGAFVRIHNFQGWVRRSSQRREGFLQYAQGKLSDEEVDEFVEVLWEVSQLMILQDNDTRWNSFFTAIERAFRLKDPIEIYTTVISRHADKTKRIPDEYLLSQDDWHVLAITLAVLLPFKKLTKYFEGRFFSRLLLRLTNNLTGRVPRFAEAAASLFYLVDHLRKQLAEYSDSDRVFPGPEIEGPEREIRVGDAPLRFAAAHGSSPPSSPPVSPPAAQSQRPQRSVGLPHKYQDSVVDLPGWPVGSINPPVALEDSGAEEILEQEDEEEGSQRQRCEKWPNPPSKTEIADVNLRAVRGCITCAIYKLEKYVTLLEDSPAYWTAMILHPAFKDKWIREYLPGEQAKRIVDSFKQFFDRDYNKVLTQPTPIQTKTKSSHLGAHSYLAQRPSPANRDEVKEYLEEPIYEDEEVEDPFEWWRQREKDFPRLARMAYDLLSIPSTACECERVFSLAKLLVGTQRHSLQDLTMEMLTCVKFWRRNPLI</sequence>
<keyword evidence="4" id="KW-0862">Zinc</keyword>
<dbReference type="GO" id="GO:0005634">
    <property type="term" value="C:nucleus"/>
    <property type="evidence" value="ECO:0007669"/>
    <property type="project" value="UniProtKB-SubCell"/>
</dbReference>
<evidence type="ECO:0000313" key="8">
    <source>
        <dbReference type="EMBL" id="KAF6524734.1"/>
    </source>
</evidence>
<evidence type="ECO:0000256" key="3">
    <source>
        <dbReference type="ARBA" id="ARBA00022771"/>
    </source>
</evidence>
<organism evidence="8 9">
    <name type="scientific">Fusarium oxysporum f. sp. conglutinans</name>
    <dbReference type="NCBI Taxonomy" id="100902"/>
    <lineage>
        <taxon>Eukaryota</taxon>
        <taxon>Fungi</taxon>
        <taxon>Dikarya</taxon>
        <taxon>Ascomycota</taxon>
        <taxon>Pezizomycotina</taxon>
        <taxon>Sordariomycetes</taxon>
        <taxon>Hypocreomycetidae</taxon>
        <taxon>Hypocreales</taxon>
        <taxon>Nectriaceae</taxon>
        <taxon>Fusarium</taxon>
        <taxon>Fusarium oxysporum species complex</taxon>
    </lineage>
</organism>
<dbReference type="InterPro" id="IPR008906">
    <property type="entry name" value="HATC_C_dom"/>
</dbReference>
<dbReference type="GO" id="GO:0046983">
    <property type="term" value="F:protein dimerization activity"/>
    <property type="evidence" value="ECO:0007669"/>
    <property type="project" value="InterPro"/>
</dbReference>
<reference evidence="8" key="1">
    <citation type="journal article" date="2020" name="bioRxiv">
        <title>A chromosome-scale genome assembly for the Fusarium oxysporum strain Fo5176 to establish a model Arabidopsis-fungal pathosystem.</title>
        <authorList>
            <person name="Fokkens L."/>
            <person name="Guo L."/>
            <person name="Dora S."/>
            <person name="Wang B."/>
            <person name="Ye K."/>
            <person name="Sanchez-Rodriguez C."/>
            <person name="Croll D."/>
        </authorList>
    </citation>
    <scope>NUCLEOTIDE SEQUENCE [LARGE SCALE GENOMIC DNA]</scope>
    <source>
        <strain evidence="8">Fo5176</strain>
    </source>
</reference>
<dbReference type="GO" id="GO:0008270">
    <property type="term" value="F:zinc ion binding"/>
    <property type="evidence" value="ECO:0007669"/>
    <property type="project" value="UniProtKB-KW"/>
</dbReference>
<feature type="compositionally biased region" description="Low complexity" evidence="6">
    <location>
        <begin position="626"/>
        <end position="636"/>
    </location>
</feature>
<feature type="region of interest" description="Disordered" evidence="6">
    <location>
        <begin position="674"/>
        <end position="693"/>
    </location>
</feature>
<feature type="domain" description="HAT C-terminal dimerisation" evidence="7">
    <location>
        <begin position="806"/>
        <end position="887"/>
    </location>
</feature>
<proteinExistence type="predicted"/>
<evidence type="ECO:0000256" key="1">
    <source>
        <dbReference type="ARBA" id="ARBA00004123"/>
    </source>
</evidence>
<accession>A0A8H6LLP4</accession>
<dbReference type="InterPro" id="IPR012337">
    <property type="entry name" value="RNaseH-like_sf"/>
</dbReference>
<evidence type="ECO:0000256" key="5">
    <source>
        <dbReference type="ARBA" id="ARBA00023242"/>
    </source>
</evidence>
<dbReference type="Proteomes" id="UP000593570">
    <property type="component" value="Unassembled WGS sequence"/>
</dbReference>
<dbReference type="AlphaFoldDB" id="A0A8H6LLP4"/>
<keyword evidence="5" id="KW-0539">Nucleus</keyword>
<dbReference type="PANTHER" id="PTHR46481:SF10">
    <property type="entry name" value="ZINC FINGER BED DOMAIN-CONTAINING PROTEIN 39"/>
    <property type="match status" value="1"/>
</dbReference>
<comment type="subcellular location">
    <subcellularLocation>
        <location evidence="1">Nucleus</location>
    </subcellularLocation>
</comment>
<evidence type="ECO:0000259" key="7">
    <source>
        <dbReference type="Pfam" id="PF05699"/>
    </source>
</evidence>
<evidence type="ECO:0000256" key="4">
    <source>
        <dbReference type="ARBA" id="ARBA00022833"/>
    </source>
</evidence>
<comment type="caution">
    <text evidence="8">The sequence shown here is derived from an EMBL/GenBank/DDBJ whole genome shotgun (WGS) entry which is preliminary data.</text>
</comment>
<protein>
    <recommendedName>
        <fullName evidence="7">HAT C-terminal dimerisation domain-containing protein</fullName>
    </recommendedName>
</protein>